<gene>
    <name evidence="2" type="ORF">BLS_009838</name>
</gene>
<evidence type="ECO:0000259" key="1">
    <source>
        <dbReference type="Pfam" id="PF01738"/>
    </source>
</evidence>
<dbReference type="GO" id="GO:0016787">
    <property type="term" value="F:hydrolase activity"/>
    <property type="evidence" value="ECO:0007669"/>
    <property type="project" value="InterPro"/>
</dbReference>
<reference evidence="2 3" key="1">
    <citation type="submission" date="2019-11" db="EMBL/GenBank/DDBJ databases">
        <title>Venturia inaequalis Genome Resource.</title>
        <authorList>
            <person name="Lichtner F.J."/>
        </authorList>
    </citation>
    <scope>NUCLEOTIDE SEQUENCE [LARGE SCALE GENOMIC DNA]</scope>
    <source>
        <strain evidence="2">Bline_iso_100314</strain>
    </source>
</reference>
<dbReference type="Pfam" id="PF01738">
    <property type="entry name" value="DLH"/>
    <property type="match status" value="1"/>
</dbReference>
<comment type="caution">
    <text evidence="2">The sequence shown here is derived from an EMBL/GenBank/DDBJ whole genome shotgun (WGS) entry which is preliminary data.</text>
</comment>
<evidence type="ECO:0000313" key="2">
    <source>
        <dbReference type="EMBL" id="KAE9979417.1"/>
    </source>
</evidence>
<accession>A0A8H3V1N8</accession>
<feature type="domain" description="Dienelactone hydrolase" evidence="1">
    <location>
        <begin position="12"/>
        <end position="222"/>
    </location>
</feature>
<dbReference type="PANTHER" id="PTHR17630">
    <property type="entry name" value="DIENELACTONE HYDROLASE"/>
    <property type="match status" value="1"/>
</dbReference>
<dbReference type="SUPFAM" id="SSF53474">
    <property type="entry name" value="alpha/beta-Hydrolases"/>
    <property type="match status" value="1"/>
</dbReference>
<dbReference type="InterPro" id="IPR002925">
    <property type="entry name" value="Dienelactn_hydro"/>
</dbReference>
<sequence>MDKNRGKSEAEVYFAYPPSKSTTHAILLLTDVIGHKFINAELIADQYAANGYLVVMPDLFHGDPVKLNPPEGFQIMDWIKGHQTGVVDPIVDACIKEMKGNLGVKSLGAVGYCFGAKYVARFLNKGQIDAGFVAHPSFVDDEEIKGMTGPFSIAAAETDQIFPTEKRHHTEELLLKMDIPWQINLYSDTEHGFAVRADLTKPAVKYAKEQAFLQAVHWFDEYIKKA</sequence>
<dbReference type="PANTHER" id="PTHR17630:SF44">
    <property type="entry name" value="PROTEIN AIM2"/>
    <property type="match status" value="1"/>
</dbReference>
<protein>
    <recommendedName>
        <fullName evidence="1">Dienelactone hydrolase domain-containing protein</fullName>
    </recommendedName>
</protein>
<dbReference type="EMBL" id="WNWQ01000093">
    <property type="protein sequence ID" value="KAE9979417.1"/>
    <property type="molecule type" value="Genomic_DNA"/>
</dbReference>
<organism evidence="2 3">
    <name type="scientific">Venturia inaequalis</name>
    <name type="common">Apple scab fungus</name>
    <dbReference type="NCBI Taxonomy" id="5025"/>
    <lineage>
        <taxon>Eukaryota</taxon>
        <taxon>Fungi</taxon>
        <taxon>Dikarya</taxon>
        <taxon>Ascomycota</taxon>
        <taxon>Pezizomycotina</taxon>
        <taxon>Dothideomycetes</taxon>
        <taxon>Pleosporomycetidae</taxon>
        <taxon>Venturiales</taxon>
        <taxon>Venturiaceae</taxon>
        <taxon>Venturia</taxon>
    </lineage>
</organism>
<evidence type="ECO:0000313" key="3">
    <source>
        <dbReference type="Proteomes" id="UP000433883"/>
    </source>
</evidence>
<name>A0A8H3V1N8_VENIN</name>
<dbReference type="Gene3D" id="3.40.50.1820">
    <property type="entry name" value="alpha/beta hydrolase"/>
    <property type="match status" value="1"/>
</dbReference>
<proteinExistence type="predicted"/>
<dbReference type="Proteomes" id="UP000433883">
    <property type="component" value="Unassembled WGS sequence"/>
</dbReference>
<dbReference type="AlphaFoldDB" id="A0A8H3V1N8"/>
<dbReference type="InterPro" id="IPR029058">
    <property type="entry name" value="AB_hydrolase_fold"/>
</dbReference>